<keyword evidence="4" id="KW-1185">Reference proteome</keyword>
<dbReference type="RefSeq" id="WP_211429945.1">
    <property type="nucleotide sequence ID" value="NZ_CP072649.1"/>
</dbReference>
<gene>
    <name evidence="3" type="ORF">J8C06_13465</name>
</gene>
<accession>A0ABX8BDG0</accession>
<organism evidence="3 4">
    <name type="scientific">Chloracidobacterium validum</name>
    <dbReference type="NCBI Taxonomy" id="2821543"/>
    <lineage>
        <taxon>Bacteria</taxon>
        <taxon>Pseudomonadati</taxon>
        <taxon>Acidobacteriota</taxon>
        <taxon>Terriglobia</taxon>
        <taxon>Terriglobales</taxon>
        <taxon>Acidobacteriaceae</taxon>
        <taxon>Chloracidobacterium</taxon>
    </lineage>
</organism>
<dbReference type="EMBL" id="CP072649">
    <property type="protein sequence ID" value="QUW04056.1"/>
    <property type="molecule type" value="Genomic_DNA"/>
</dbReference>
<feature type="transmembrane region" description="Helical" evidence="2">
    <location>
        <begin position="74"/>
        <end position="95"/>
    </location>
</feature>
<keyword evidence="2" id="KW-1133">Transmembrane helix</keyword>
<name>A0ABX8BDG0_9BACT</name>
<keyword evidence="2" id="KW-0472">Membrane</keyword>
<proteinExistence type="predicted"/>
<feature type="transmembrane region" description="Helical" evidence="2">
    <location>
        <begin position="115"/>
        <end position="139"/>
    </location>
</feature>
<evidence type="ECO:0000313" key="4">
    <source>
        <dbReference type="Proteomes" id="UP000676506"/>
    </source>
</evidence>
<feature type="transmembrane region" description="Helical" evidence="2">
    <location>
        <begin position="47"/>
        <end position="67"/>
    </location>
</feature>
<reference evidence="3 4" key="1">
    <citation type="submission" date="2021-03" db="EMBL/GenBank/DDBJ databases">
        <title>Genomic and phenotypic characterization of Chloracidobacterium isolates provides evidence for multiple species.</title>
        <authorList>
            <person name="Saini M.K."/>
            <person name="Costas A.M.G."/>
            <person name="Tank M."/>
            <person name="Bryant D.A."/>
        </authorList>
    </citation>
    <scope>NUCLEOTIDE SEQUENCE [LARGE SCALE GENOMIC DNA]</scope>
    <source>
        <strain evidence="3 4">BV2-C</strain>
    </source>
</reference>
<sequence>MTREIVPNPPLTQTTLPTSRWERIKRFFSLQPFGDEMLTPSVFMWTYAARILVFAMALLEACAWGWFGAGVAGGWLGVGLGLTLGLVVFLVVWSLDVSLMTSDTFKKSFWQTTPLAVLRLSLTAVSVWLSAPYLTQLVFRADIEADLRREQNRVLESVRREIASRSDAEIAKLNRIIRADREALILEVSGRGRSGRYGDGLTSGAIRERILANEAAVQALETHKQTELADFNQAAARNALEDIKRRWGVDLPSDSPIERRARSEKVLMRPEAQSTKLTVEGGFWLVCAALVVFKLFLQNQAASHYFSEDKQSLWRQYRKGAFDAWLPPCDRSTGTLMSPVNFLQWYDAALPKLRVAAHAEYEAEQAQQAAAKAAEALKTARAECDAYLQNHRQCLTDLYTRQVARDTLQSELAGVAGLYANLAAQEGTMSLEALQVLDRTRRSLDDKRAALEACERESRGLHFQKADLVEGYNRLVLRVEQLEAELERRQAEFERLNEVARQLRCEVAALSVGGSEALVTLLARAIQPSNPA</sequence>
<feature type="coiled-coil region" evidence="1">
    <location>
        <begin position="437"/>
        <end position="506"/>
    </location>
</feature>
<feature type="coiled-coil region" evidence="1">
    <location>
        <begin position="356"/>
        <end position="390"/>
    </location>
</feature>
<evidence type="ECO:0000256" key="1">
    <source>
        <dbReference type="SAM" id="Coils"/>
    </source>
</evidence>
<evidence type="ECO:0000256" key="2">
    <source>
        <dbReference type="SAM" id="Phobius"/>
    </source>
</evidence>
<keyword evidence="1" id="KW-0175">Coiled coil</keyword>
<keyword evidence="2" id="KW-0812">Transmembrane</keyword>
<evidence type="ECO:0000313" key="3">
    <source>
        <dbReference type="EMBL" id="QUW04056.1"/>
    </source>
</evidence>
<protein>
    <submittedName>
        <fullName evidence="3">DUF4407 domain-containing protein</fullName>
    </submittedName>
</protein>
<dbReference type="Pfam" id="PF14362">
    <property type="entry name" value="DUF4407"/>
    <property type="match status" value="1"/>
</dbReference>
<dbReference type="InterPro" id="IPR025519">
    <property type="entry name" value="DUF4407"/>
</dbReference>
<dbReference type="Proteomes" id="UP000676506">
    <property type="component" value="Chromosome 2"/>
</dbReference>